<keyword evidence="3" id="KW-1185">Reference proteome</keyword>
<feature type="region of interest" description="Disordered" evidence="1">
    <location>
        <begin position="174"/>
        <end position="208"/>
    </location>
</feature>
<feature type="compositionally biased region" description="Basic and acidic residues" evidence="1">
    <location>
        <begin position="174"/>
        <end position="184"/>
    </location>
</feature>
<feature type="region of interest" description="Disordered" evidence="1">
    <location>
        <begin position="1"/>
        <end position="48"/>
    </location>
</feature>
<feature type="compositionally biased region" description="Acidic residues" evidence="1">
    <location>
        <begin position="27"/>
        <end position="38"/>
    </location>
</feature>
<accession>A0AAN8I1K8</accession>
<evidence type="ECO:0000313" key="3">
    <source>
        <dbReference type="Proteomes" id="UP001331515"/>
    </source>
</evidence>
<name>A0AAN8I1K8_CHAGU</name>
<organism evidence="2 3">
    <name type="scientific">Champsocephalus gunnari</name>
    <name type="common">Mackerel icefish</name>
    <dbReference type="NCBI Taxonomy" id="52237"/>
    <lineage>
        <taxon>Eukaryota</taxon>
        <taxon>Metazoa</taxon>
        <taxon>Chordata</taxon>
        <taxon>Craniata</taxon>
        <taxon>Vertebrata</taxon>
        <taxon>Euteleostomi</taxon>
        <taxon>Actinopterygii</taxon>
        <taxon>Neopterygii</taxon>
        <taxon>Teleostei</taxon>
        <taxon>Neoteleostei</taxon>
        <taxon>Acanthomorphata</taxon>
        <taxon>Eupercaria</taxon>
        <taxon>Perciformes</taxon>
        <taxon>Notothenioidei</taxon>
        <taxon>Channichthyidae</taxon>
        <taxon>Champsocephalus</taxon>
    </lineage>
</organism>
<proteinExistence type="predicted"/>
<comment type="caution">
    <text evidence="2">The sequence shown here is derived from an EMBL/GenBank/DDBJ whole genome shotgun (WGS) entry which is preliminary data.</text>
</comment>
<evidence type="ECO:0000256" key="1">
    <source>
        <dbReference type="SAM" id="MobiDB-lite"/>
    </source>
</evidence>
<gene>
    <name evidence="2" type="ORF">CgunFtcFv8_027894</name>
</gene>
<dbReference type="EMBL" id="JAURVH010000700">
    <property type="protein sequence ID" value="KAK5936126.1"/>
    <property type="molecule type" value="Genomic_DNA"/>
</dbReference>
<feature type="compositionally biased region" description="Low complexity" evidence="1">
    <location>
        <begin position="1"/>
        <end position="16"/>
    </location>
</feature>
<dbReference type="AlphaFoldDB" id="A0AAN8I1K8"/>
<reference evidence="2 3" key="1">
    <citation type="journal article" date="2023" name="Mol. Biol. Evol.">
        <title>Genomics of Secondarily Temperate Adaptation in the Only Non-Antarctic Icefish.</title>
        <authorList>
            <person name="Rivera-Colon A.G."/>
            <person name="Rayamajhi N."/>
            <person name="Minhas B.F."/>
            <person name="Madrigal G."/>
            <person name="Bilyk K.T."/>
            <person name="Yoon V."/>
            <person name="Hune M."/>
            <person name="Gregory S."/>
            <person name="Cheng C.H.C."/>
            <person name="Catchen J.M."/>
        </authorList>
    </citation>
    <scope>NUCLEOTIDE SEQUENCE [LARGE SCALE GENOMIC DNA]</scope>
    <source>
        <tissue evidence="2">White muscle</tissue>
    </source>
</reference>
<feature type="region of interest" description="Disordered" evidence="1">
    <location>
        <begin position="95"/>
        <end position="143"/>
    </location>
</feature>
<evidence type="ECO:0000313" key="2">
    <source>
        <dbReference type="EMBL" id="KAK5936126.1"/>
    </source>
</evidence>
<sequence length="208" mass="23075">MSGRGTTSPPASTSSPLRVLRPAERTTEEEEEEEEEEEVKEREMNVDSSINSAVINQLFEGVLDQSEDDDEEDALNISSMSLIIPLESVAAVVKSPESRMMTSTPATSFLVKSGTPEEASRRSKFQRSNVVRGASSGETLEEERGLPYSIDSYRSIRVKETERPAVKQVIVRKEDVTQRAEEPRGAAPINVKQKMKVRKTNADGRMVT</sequence>
<dbReference type="Proteomes" id="UP001331515">
    <property type="component" value="Unassembled WGS sequence"/>
</dbReference>
<protein>
    <submittedName>
        <fullName evidence="2">Uncharacterized protein</fullName>
    </submittedName>
</protein>